<evidence type="ECO:0000313" key="2">
    <source>
        <dbReference type="EMBL" id="AUV84021.1"/>
    </source>
</evidence>
<dbReference type="Pfam" id="PF01889">
    <property type="entry name" value="DUF63"/>
    <property type="match status" value="1"/>
</dbReference>
<evidence type="ECO:0000256" key="1">
    <source>
        <dbReference type="SAM" id="Phobius"/>
    </source>
</evidence>
<dbReference type="Proteomes" id="UP000236584">
    <property type="component" value="Chromosome"/>
</dbReference>
<accession>A0A2I8VQ19</accession>
<organism evidence="2 3">
    <name type="scientific">Salinigranum rubrum</name>
    <dbReference type="NCBI Taxonomy" id="755307"/>
    <lineage>
        <taxon>Archaea</taxon>
        <taxon>Methanobacteriati</taxon>
        <taxon>Methanobacteriota</taxon>
        <taxon>Stenosarchaea group</taxon>
        <taxon>Halobacteria</taxon>
        <taxon>Halobacteriales</taxon>
        <taxon>Haloferacaceae</taxon>
        <taxon>Salinigranum</taxon>
    </lineage>
</organism>
<feature type="transmembrane region" description="Helical" evidence="1">
    <location>
        <begin position="250"/>
        <end position="272"/>
    </location>
</feature>
<feature type="transmembrane region" description="Helical" evidence="1">
    <location>
        <begin position="45"/>
        <end position="64"/>
    </location>
</feature>
<keyword evidence="1" id="KW-0472">Membrane</keyword>
<keyword evidence="1" id="KW-1133">Transmembrane helix</keyword>
<sequence length="273" mass="27724">MPLLQFLPEGFALPPLPYLIALAVGLGVVAVGATSRDLAVDRRHVVAFVPWILAGSCAHALYVVDALPALLRPLGGTPAVYATVAVGAGLTWLAADAAVDAETTPQVLGYVGLAAVVPTCATGIAVGLSRGTFSPLWSTVALGVSLAVGAAAWALLTRLVPRVEHTGRVGLLALLAHAVDGVSTAVGVDVLGFGERTPLSRYIIEFAAGLPTEPLLGSGWLFVLVKLALVGGVVVLFADLMEEDPREGSLLLGVVAAVGLGPGAHNLLLFAIA</sequence>
<dbReference type="InterPro" id="IPR002749">
    <property type="entry name" value="DUF63"/>
</dbReference>
<feature type="transmembrane region" description="Helical" evidence="1">
    <location>
        <begin position="107"/>
        <end position="129"/>
    </location>
</feature>
<feature type="transmembrane region" description="Helical" evidence="1">
    <location>
        <begin position="219"/>
        <end position="238"/>
    </location>
</feature>
<proteinExistence type="predicted"/>
<reference evidence="2 3" key="1">
    <citation type="submission" date="2018-01" db="EMBL/GenBank/DDBJ databases">
        <title>Complete genome sequence of Salinigranum rubrum GX10T, an extremely halophilic archaeon isolated from a marine solar saltern.</title>
        <authorList>
            <person name="Han S."/>
        </authorList>
    </citation>
    <scope>NUCLEOTIDE SEQUENCE [LARGE SCALE GENOMIC DNA]</scope>
    <source>
        <strain evidence="2 3">GX10</strain>
    </source>
</reference>
<evidence type="ECO:0000313" key="3">
    <source>
        <dbReference type="Proteomes" id="UP000236584"/>
    </source>
</evidence>
<dbReference type="GeneID" id="35593641"/>
<dbReference type="KEGG" id="srub:C2R22_16075"/>
<dbReference type="EMBL" id="CP026309">
    <property type="protein sequence ID" value="AUV84021.1"/>
    <property type="molecule type" value="Genomic_DNA"/>
</dbReference>
<keyword evidence="3" id="KW-1185">Reference proteome</keyword>
<feature type="transmembrane region" description="Helical" evidence="1">
    <location>
        <begin position="76"/>
        <end position="95"/>
    </location>
</feature>
<dbReference type="AlphaFoldDB" id="A0A2I8VQ19"/>
<feature type="transmembrane region" description="Helical" evidence="1">
    <location>
        <begin position="135"/>
        <end position="157"/>
    </location>
</feature>
<dbReference type="RefSeq" id="WP_103427710.1">
    <property type="nucleotide sequence ID" value="NZ_CP026309.1"/>
</dbReference>
<dbReference type="OrthoDB" id="308209at2157"/>
<protein>
    <submittedName>
        <fullName evidence="2">DUF63 domain-containing protein</fullName>
    </submittedName>
</protein>
<keyword evidence="1" id="KW-0812">Transmembrane</keyword>
<gene>
    <name evidence="2" type="ORF">C2R22_16075</name>
</gene>
<feature type="transmembrane region" description="Helical" evidence="1">
    <location>
        <begin position="12"/>
        <end position="33"/>
    </location>
</feature>
<dbReference type="PANTHER" id="PTHR40700:SF1">
    <property type="entry name" value="DUF63 DOMAIN-CONTAINING PROTEIN"/>
    <property type="match status" value="1"/>
</dbReference>
<feature type="transmembrane region" description="Helical" evidence="1">
    <location>
        <begin position="169"/>
        <end position="193"/>
    </location>
</feature>
<name>A0A2I8VQ19_9EURY</name>
<dbReference type="PANTHER" id="PTHR40700">
    <property type="entry name" value="HYPOTHETICAL MEMBRANE PROTEIN, CONSERVED, DUF63 FAMILY"/>
    <property type="match status" value="1"/>
</dbReference>